<keyword evidence="6" id="KW-1185">Reference proteome</keyword>
<evidence type="ECO:0000256" key="2">
    <source>
        <dbReference type="ARBA" id="ARBA00022729"/>
    </source>
</evidence>
<reference evidence="5 6" key="1">
    <citation type="submission" date="2022-09" db="EMBL/GenBank/DDBJ databases">
        <authorList>
            <person name="Palmer J.M."/>
        </authorList>
    </citation>
    <scope>NUCLEOTIDE SEQUENCE [LARGE SCALE GENOMIC DNA]</scope>
    <source>
        <strain evidence="5 6">DSM 7382</strain>
    </source>
</reference>
<dbReference type="EMBL" id="JASBNA010000003">
    <property type="protein sequence ID" value="KAK7693426.1"/>
    <property type="molecule type" value="Genomic_DNA"/>
</dbReference>
<feature type="domain" description="Calcineurin-like phosphoesterase" evidence="3">
    <location>
        <begin position="13"/>
        <end position="219"/>
    </location>
</feature>
<dbReference type="Gene3D" id="3.60.21.10">
    <property type="match status" value="1"/>
</dbReference>
<dbReference type="Pfam" id="PF02872">
    <property type="entry name" value="5_nucleotid_C"/>
    <property type="match status" value="1"/>
</dbReference>
<proteinExistence type="inferred from homology"/>
<dbReference type="InterPro" id="IPR008334">
    <property type="entry name" value="5'-Nucleotdase_C"/>
</dbReference>
<comment type="similarity">
    <text evidence="1">Belongs to the 5'-nucleotidase family.</text>
</comment>
<dbReference type="InterPro" id="IPR036907">
    <property type="entry name" value="5'-Nucleotdase_C_sf"/>
</dbReference>
<dbReference type="PANTHER" id="PTHR11575:SF48">
    <property type="entry name" value="5'-NUCLEOTIDASE"/>
    <property type="match status" value="1"/>
</dbReference>
<dbReference type="InterPro" id="IPR006179">
    <property type="entry name" value="5_nucleotidase/apyrase"/>
</dbReference>
<dbReference type="InterPro" id="IPR004843">
    <property type="entry name" value="Calcineurin-like_PHP"/>
</dbReference>
<dbReference type="SUPFAM" id="SSF55816">
    <property type="entry name" value="5'-nucleotidase (syn. UDP-sugar hydrolase), C-terminal domain"/>
    <property type="match status" value="1"/>
</dbReference>
<name>A0AAW0GJ92_9APHY</name>
<evidence type="ECO:0000313" key="5">
    <source>
        <dbReference type="EMBL" id="KAK7693426.1"/>
    </source>
</evidence>
<keyword evidence="2" id="KW-0732">Signal</keyword>
<accession>A0AAW0GJ92</accession>
<dbReference type="Pfam" id="PF00149">
    <property type="entry name" value="Metallophos"/>
    <property type="match status" value="1"/>
</dbReference>
<dbReference type="Gene3D" id="3.90.780.10">
    <property type="entry name" value="5'-Nucleotidase, C-terminal domain"/>
    <property type="match status" value="1"/>
</dbReference>
<dbReference type="Proteomes" id="UP001385951">
    <property type="component" value="Unassembled WGS sequence"/>
</dbReference>
<dbReference type="GO" id="GO:0009166">
    <property type="term" value="P:nucleotide catabolic process"/>
    <property type="evidence" value="ECO:0007669"/>
    <property type="project" value="InterPro"/>
</dbReference>
<dbReference type="GO" id="GO:0016787">
    <property type="term" value="F:hydrolase activity"/>
    <property type="evidence" value="ECO:0007669"/>
    <property type="project" value="InterPro"/>
</dbReference>
<dbReference type="SUPFAM" id="SSF56300">
    <property type="entry name" value="Metallo-dependent phosphatases"/>
    <property type="match status" value="1"/>
</dbReference>
<evidence type="ECO:0000259" key="3">
    <source>
        <dbReference type="Pfam" id="PF00149"/>
    </source>
</evidence>
<sequence length="663" mass="73466">MSSNVKTSTVLGIAHFNDVYQVSDQKINVDNKEEVINVTKFATLLSSITSKWKGRDKGGKDGLIIFSGDLFSPSIESSTTRGRHMPPIANGLGIDVGVAGNHEFDFGYPRLKELINDTAFPWLLSNIVDTTTGKVPEPMKEFYVLERVGVRIGFVGLVEKDWIATITGWPENFNTMICIPNDIELARALCALSPDAQKTKNIASEQGVDLLLGGHDHVYWISKGVTSWDGYDLQTPQPDAADDQGDVLIVKSGTDFQDLSEVILTLQDTPPGSIRKKIIKEIKGQRHVTRGDTPVDEAIKVIVDNELKTIQASMQDPICDTEVELDVRSSNIRVHESAVGNWVTDCMRHAHDEALIQLGYGKADGVIASTGNFRGDRVYKPGRLTLGDLMTMLPFPDPSVVVELDANALWDALESAVSRWPSQEGRFPALSGLRMTFDGSKPPGQRVLEVWLLADKVECKSGLVDKEQVLRSSTRKYLIMVGEYMVQGGDGYDVLKGQKQVLSAENGQSKSTIVRKFLLGAQMLKKTANEQPEALSRLLQTKPVEMFGKMNLKLVPPAPLRNVHNLVQSTVAGVSPVLKALVPRPFAAAALILAEFGEIGLLDSYERRRSRMRIRLQVRSLLKLPTSLAIFAGFLNPPTRPPMQTRRMQRSMPQRRMRRRIFL</sequence>
<gene>
    <name evidence="5" type="ORF">QCA50_002994</name>
</gene>
<evidence type="ECO:0000259" key="4">
    <source>
        <dbReference type="Pfam" id="PF02872"/>
    </source>
</evidence>
<feature type="domain" description="5'-Nucleotidase C-terminal" evidence="4">
    <location>
        <begin position="326"/>
        <end position="496"/>
    </location>
</feature>
<evidence type="ECO:0000313" key="6">
    <source>
        <dbReference type="Proteomes" id="UP001385951"/>
    </source>
</evidence>
<dbReference type="PANTHER" id="PTHR11575">
    <property type="entry name" value="5'-NUCLEOTIDASE-RELATED"/>
    <property type="match status" value="1"/>
</dbReference>
<comment type="caution">
    <text evidence="5">The sequence shown here is derived from an EMBL/GenBank/DDBJ whole genome shotgun (WGS) entry which is preliminary data.</text>
</comment>
<evidence type="ECO:0000256" key="1">
    <source>
        <dbReference type="ARBA" id="ARBA00006654"/>
    </source>
</evidence>
<dbReference type="AlphaFoldDB" id="A0AAW0GJ92"/>
<dbReference type="InterPro" id="IPR029052">
    <property type="entry name" value="Metallo-depent_PP-like"/>
</dbReference>
<protein>
    <recommendedName>
        <fullName evidence="7">5'-nucleotidase</fullName>
    </recommendedName>
</protein>
<organism evidence="5 6">
    <name type="scientific">Cerrena zonata</name>
    <dbReference type="NCBI Taxonomy" id="2478898"/>
    <lineage>
        <taxon>Eukaryota</taxon>
        <taxon>Fungi</taxon>
        <taxon>Dikarya</taxon>
        <taxon>Basidiomycota</taxon>
        <taxon>Agaricomycotina</taxon>
        <taxon>Agaricomycetes</taxon>
        <taxon>Polyporales</taxon>
        <taxon>Cerrenaceae</taxon>
        <taxon>Cerrena</taxon>
    </lineage>
</organism>
<evidence type="ECO:0008006" key="7">
    <source>
        <dbReference type="Google" id="ProtNLM"/>
    </source>
</evidence>